<evidence type="ECO:0000256" key="3">
    <source>
        <dbReference type="ARBA" id="ARBA00023145"/>
    </source>
</evidence>
<feature type="chain" id="PRO_5020544783" evidence="6">
    <location>
        <begin position="25"/>
        <end position="781"/>
    </location>
</feature>
<sequence length="781" mass="85655">MRRLVTLLLVLSSLTAVATAPASAASPTVHRVAGLERPVRLVVDTWGVPHIYALTTGDAFLAQGFNAARDRLFQLDLWLRKGTGRLAEVFGESYVEQDRASRLFLYRGDMEREWAAYGPEGRAAATRFATGVNAYLDWLQQNPGALPVEFQKLNYRPARWTPEDVVRIRTHGLSRNLHNEVTRSRTTCAAGPAADRFRVHLQPAHQPAVPAGLDPCSLPADLLTVFELATSPPYVLGGPSGSAMAPQGSNNWVVSPSRTTTGRPILADDPHRGMFAPSVRYLAHVSGPEFDVIGAGEPFAPGISIGHNGTASFGLTVSEVDQEDLYVYELDPADPDRYRYGDGWEDIRTVTEQVPVAGGTSRPVTLRFTRHGPVIKAGAGRAYAVRAAWLEPGGSPYYGSLSYLRAKNFGQFHRALDNWNIPTVNHVYADTSGTTAWAVAGLAPRRKGYDGLYPVPGDGRYEWDGFVSKRELPRTVDPREGFFATANDFNIPPDHPHHRGLSYEWSNPSRHQRISEVLRSRPKSSVADSAALQNDQLSIPARRLLALLAPLSSDDPDTAAALAVLNGWNAVTGPESGPAALFENWFSGPLGHHFLRAAAPKELLPLVPVPDHQVLLDAMENPLAWFGPDGVRIRDGVLLGSLAEAFRATRERLGADPATWRWGELQHTMFWHPLAGQDPALRVGPLPRGGSWYTVDISHYLPYPPFGYRQFAGASFRMVLDVGNWDASLAINAPGQSGDPRSPGYRALAEKWRTGQYFPLLYSRAEVERNAAQRIILLPAR</sequence>
<dbReference type="Gene3D" id="2.30.120.10">
    <property type="match status" value="1"/>
</dbReference>
<comment type="caution">
    <text evidence="7">The sequence shown here is derived from an EMBL/GenBank/DDBJ whole genome shotgun (WGS) entry which is preliminary data.</text>
</comment>
<dbReference type="RefSeq" id="WP_130478584.1">
    <property type="nucleotide sequence ID" value="NZ_SFCC01000016.1"/>
</dbReference>
<dbReference type="InterPro" id="IPR029055">
    <property type="entry name" value="Ntn_hydrolases_N"/>
</dbReference>
<feature type="signal peptide" evidence="6">
    <location>
        <begin position="1"/>
        <end position="24"/>
    </location>
</feature>
<comment type="cofactor">
    <cofactor evidence="5">
        <name>Ca(2+)</name>
        <dbReference type="ChEBI" id="CHEBI:29108"/>
    </cofactor>
    <text evidence="5">Binds 1 Ca(2+) ion per dimer.</text>
</comment>
<feature type="binding site" evidence="5">
    <location>
        <position position="321"/>
    </location>
    <ligand>
        <name>Ca(2+)</name>
        <dbReference type="ChEBI" id="CHEBI:29108"/>
    </ligand>
</feature>
<dbReference type="InterPro" id="IPR002692">
    <property type="entry name" value="S45"/>
</dbReference>
<dbReference type="InterPro" id="IPR043147">
    <property type="entry name" value="Penicillin_amidase_A-knob"/>
</dbReference>
<organism evidence="7 8">
    <name type="scientific">Amycolatopsis suaedae</name>
    <dbReference type="NCBI Taxonomy" id="2510978"/>
    <lineage>
        <taxon>Bacteria</taxon>
        <taxon>Bacillati</taxon>
        <taxon>Actinomycetota</taxon>
        <taxon>Actinomycetes</taxon>
        <taxon>Pseudonocardiales</taxon>
        <taxon>Pseudonocardiaceae</taxon>
        <taxon>Amycolatopsis</taxon>
    </lineage>
</organism>
<reference evidence="7 8" key="1">
    <citation type="submission" date="2019-02" db="EMBL/GenBank/DDBJ databases">
        <title>Draft genome sequence of Amycolatopsis sp. 8-3EHSu isolated from roots of Suaeda maritima.</title>
        <authorList>
            <person name="Duangmal K."/>
            <person name="Chantavorakit T."/>
        </authorList>
    </citation>
    <scope>NUCLEOTIDE SEQUENCE [LARGE SCALE GENOMIC DNA]</scope>
    <source>
        <strain evidence="7 8">8-3EHSu</strain>
    </source>
</reference>
<dbReference type="OrthoDB" id="9759796at2"/>
<evidence type="ECO:0000256" key="5">
    <source>
        <dbReference type="PIRSR" id="PIRSR001227-2"/>
    </source>
</evidence>
<feature type="binding site" evidence="5">
    <location>
        <position position="180"/>
    </location>
    <ligand>
        <name>Ca(2+)</name>
        <dbReference type="ChEBI" id="CHEBI:29108"/>
    </ligand>
</feature>
<dbReference type="PANTHER" id="PTHR34218">
    <property type="entry name" value="PEPTIDASE S45 PENICILLIN AMIDASE"/>
    <property type="match status" value="1"/>
</dbReference>
<dbReference type="Gene3D" id="3.60.20.10">
    <property type="entry name" value="Glutamine Phosphoribosylpyrophosphate, subunit 1, domain 1"/>
    <property type="match status" value="1"/>
</dbReference>
<feature type="active site" description="Nucleophile" evidence="4">
    <location>
        <position position="249"/>
    </location>
</feature>
<keyword evidence="6" id="KW-0732">Signal</keyword>
<evidence type="ECO:0000256" key="4">
    <source>
        <dbReference type="PIRSR" id="PIRSR001227-1"/>
    </source>
</evidence>
<dbReference type="InterPro" id="IPR014395">
    <property type="entry name" value="Pen/GL7ACA/AHL_acylase"/>
</dbReference>
<dbReference type="GO" id="GO:0016811">
    <property type="term" value="F:hydrolase activity, acting on carbon-nitrogen (but not peptide) bonds, in linear amides"/>
    <property type="evidence" value="ECO:0007669"/>
    <property type="project" value="InterPro"/>
</dbReference>
<dbReference type="PIRSF" id="PIRSF001227">
    <property type="entry name" value="Pen_acylase"/>
    <property type="match status" value="1"/>
</dbReference>
<dbReference type="Gene3D" id="1.10.439.10">
    <property type="entry name" value="Penicillin Amidohydrolase, domain 1"/>
    <property type="match status" value="1"/>
</dbReference>
<keyword evidence="2" id="KW-0378">Hydrolase</keyword>
<dbReference type="EMBL" id="SFCC01000016">
    <property type="protein sequence ID" value="RZQ60579.1"/>
    <property type="molecule type" value="Genomic_DNA"/>
</dbReference>
<evidence type="ECO:0000256" key="2">
    <source>
        <dbReference type="ARBA" id="ARBA00022801"/>
    </source>
</evidence>
<keyword evidence="8" id="KW-1185">Reference proteome</keyword>
<evidence type="ECO:0000313" key="7">
    <source>
        <dbReference type="EMBL" id="RZQ60579.1"/>
    </source>
</evidence>
<accession>A0A4Q7J180</accession>
<dbReference type="InterPro" id="IPR023343">
    <property type="entry name" value="Penicillin_amidase_dom1"/>
</dbReference>
<dbReference type="AlphaFoldDB" id="A0A4Q7J180"/>
<evidence type="ECO:0000256" key="1">
    <source>
        <dbReference type="ARBA" id="ARBA00006586"/>
    </source>
</evidence>
<keyword evidence="5" id="KW-0106">Calcium</keyword>
<protein>
    <submittedName>
        <fullName evidence="7">Penicillin acylase family protein</fullName>
    </submittedName>
</protein>
<dbReference type="GO" id="GO:0017000">
    <property type="term" value="P:antibiotic biosynthetic process"/>
    <property type="evidence" value="ECO:0007669"/>
    <property type="project" value="InterPro"/>
</dbReference>
<dbReference type="InterPro" id="IPR043146">
    <property type="entry name" value="Penicillin_amidase_N_B-knob"/>
</dbReference>
<keyword evidence="3" id="KW-0865">Zymogen</keyword>
<evidence type="ECO:0000313" key="8">
    <source>
        <dbReference type="Proteomes" id="UP000292003"/>
    </source>
</evidence>
<keyword evidence="5" id="KW-0479">Metal-binding</keyword>
<dbReference type="Proteomes" id="UP000292003">
    <property type="component" value="Unassembled WGS sequence"/>
</dbReference>
<dbReference type="PANTHER" id="PTHR34218:SF4">
    <property type="entry name" value="ACYL-HOMOSERINE LACTONE ACYLASE QUIP"/>
    <property type="match status" value="1"/>
</dbReference>
<feature type="binding site" evidence="5">
    <location>
        <position position="324"/>
    </location>
    <ligand>
        <name>Ca(2+)</name>
        <dbReference type="ChEBI" id="CHEBI:29108"/>
    </ligand>
</feature>
<comment type="similarity">
    <text evidence="1">Belongs to the peptidase S45 family.</text>
</comment>
<dbReference type="Pfam" id="PF01804">
    <property type="entry name" value="Penicil_amidase"/>
    <property type="match status" value="1"/>
</dbReference>
<dbReference type="SUPFAM" id="SSF56235">
    <property type="entry name" value="N-terminal nucleophile aminohydrolases (Ntn hydrolases)"/>
    <property type="match status" value="1"/>
</dbReference>
<evidence type="ECO:0000256" key="6">
    <source>
        <dbReference type="SAM" id="SignalP"/>
    </source>
</evidence>
<dbReference type="CDD" id="cd03747">
    <property type="entry name" value="Ntn_PGA_like"/>
    <property type="match status" value="1"/>
</dbReference>
<name>A0A4Q7J180_9PSEU</name>
<proteinExistence type="inferred from homology"/>
<gene>
    <name evidence="7" type="ORF">EWH70_28315</name>
</gene>
<dbReference type="GO" id="GO:0046872">
    <property type="term" value="F:metal ion binding"/>
    <property type="evidence" value="ECO:0007669"/>
    <property type="project" value="UniProtKB-KW"/>
</dbReference>
<dbReference type="Gene3D" id="1.10.1400.10">
    <property type="match status" value="1"/>
</dbReference>